<sequence>MGRSPVHNLVTPSPQLVTGPRGLGASGPRGLMSRPVRLLPARQQTLDLLGVVRRGSRGAACGRRVGAGPPAPRVDDLPRAPALTSIVSPRPVRH</sequence>
<reference evidence="2 3" key="1">
    <citation type="submission" date="2019-03" db="EMBL/GenBank/DDBJ databases">
        <title>First draft genome of Liparis tanakae, snailfish: a comprehensive survey of snailfish specific genes.</title>
        <authorList>
            <person name="Kim W."/>
            <person name="Song I."/>
            <person name="Jeong J.-H."/>
            <person name="Kim D."/>
            <person name="Kim S."/>
            <person name="Ryu S."/>
            <person name="Song J.Y."/>
            <person name="Lee S.K."/>
        </authorList>
    </citation>
    <scope>NUCLEOTIDE SEQUENCE [LARGE SCALE GENOMIC DNA]</scope>
    <source>
        <tissue evidence="2">Muscle</tissue>
    </source>
</reference>
<accession>A0A4Z2F873</accession>
<protein>
    <submittedName>
        <fullName evidence="2">Uncharacterized protein</fullName>
    </submittedName>
</protein>
<evidence type="ECO:0000256" key="1">
    <source>
        <dbReference type="SAM" id="MobiDB-lite"/>
    </source>
</evidence>
<organism evidence="2 3">
    <name type="scientific">Liparis tanakae</name>
    <name type="common">Tanaka's snailfish</name>
    <dbReference type="NCBI Taxonomy" id="230148"/>
    <lineage>
        <taxon>Eukaryota</taxon>
        <taxon>Metazoa</taxon>
        <taxon>Chordata</taxon>
        <taxon>Craniata</taxon>
        <taxon>Vertebrata</taxon>
        <taxon>Euteleostomi</taxon>
        <taxon>Actinopterygii</taxon>
        <taxon>Neopterygii</taxon>
        <taxon>Teleostei</taxon>
        <taxon>Neoteleostei</taxon>
        <taxon>Acanthomorphata</taxon>
        <taxon>Eupercaria</taxon>
        <taxon>Perciformes</taxon>
        <taxon>Cottioidei</taxon>
        <taxon>Cottales</taxon>
        <taxon>Liparidae</taxon>
        <taxon>Liparis</taxon>
    </lineage>
</organism>
<feature type="region of interest" description="Disordered" evidence="1">
    <location>
        <begin position="60"/>
        <end position="94"/>
    </location>
</feature>
<gene>
    <name evidence="2" type="ORF">EYF80_053322</name>
</gene>
<dbReference type="Proteomes" id="UP000314294">
    <property type="component" value="Unassembled WGS sequence"/>
</dbReference>
<keyword evidence="3" id="KW-1185">Reference proteome</keyword>
<feature type="region of interest" description="Disordered" evidence="1">
    <location>
        <begin position="1"/>
        <end position="31"/>
    </location>
</feature>
<evidence type="ECO:0000313" key="3">
    <source>
        <dbReference type="Proteomes" id="UP000314294"/>
    </source>
</evidence>
<proteinExistence type="predicted"/>
<name>A0A4Z2F873_9TELE</name>
<evidence type="ECO:0000313" key="2">
    <source>
        <dbReference type="EMBL" id="TNN36512.1"/>
    </source>
</evidence>
<comment type="caution">
    <text evidence="2">The sequence shown here is derived from an EMBL/GenBank/DDBJ whole genome shotgun (WGS) entry which is preliminary data.</text>
</comment>
<dbReference type="AlphaFoldDB" id="A0A4Z2F873"/>
<dbReference type="EMBL" id="SRLO01001608">
    <property type="protein sequence ID" value="TNN36512.1"/>
    <property type="molecule type" value="Genomic_DNA"/>
</dbReference>